<dbReference type="FunFam" id="3.20.20.70:FF:000014">
    <property type="entry name" value="Probable dual-specificity RNA methyltransferase RlmN"/>
    <property type="match status" value="1"/>
</dbReference>
<evidence type="ECO:0000256" key="2">
    <source>
        <dbReference type="ARBA" id="ARBA00022485"/>
    </source>
</evidence>
<accession>A0A7X0SK07</accession>
<keyword evidence="3 13" id="KW-0963">Cytoplasm</keyword>
<feature type="binding site" evidence="13">
    <location>
        <position position="112"/>
    </location>
    <ligand>
        <name>[4Fe-4S] cluster</name>
        <dbReference type="ChEBI" id="CHEBI:49883"/>
        <note>4Fe-4S-S-AdoMet</note>
    </ligand>
</feature>
<feature type="binding site" evidence="13">
    <location>
        <position position="298"/>
    </location>
    <ligand>
        <name>S-adenosyl-L-methionine</name>
        <dbReference type="ChEBI" id="CHEBI:59789"/>
    </ligand>
</feature>
<name>A0A7X0SK07_9BACL</name>
<feature type="active site" description="Proton acceptor" evidence="13">
    <location>
        <position position="92"/>
    </location>
</feature>
<evidence type="ECO:0000313" key="17">
    <source>
        <dbReference type="Proteomes" id="UP000564644"/>
    </source>
</evidence>
<evidence type="ECO:0000256" key="6">
    <source>
        <dbReference type="ARBA" id="ARBA00022679"/>
    </source>
</evidence>
<dbReference type="PANTHER" id="PTHR30544">
    <property type="entry name" value="23S RRNA METHYLTRANSFERASE"/>
    <property type="match status" value="1"/>
</dbReference>
<dbReference type="SUPFAM" id="SSF102114">
    <property type="entry name" value="Radical SAM enzymes"/>
    <property type="match status" value="1"/>
</dbReference>
<keyword evidence="9 13" id="KW-0479">Metal-binding</keyword>
<dbReference type="InterPro" id="IPR013785">
    <property type="entry name" value="Aldolase_TIM"/>
</dbReference>
<dbReference type="Gene3D" id="3.20.20.70">
    <property type="entry name" value="Aldolase class I"/>
    <property type="match status" value="1"/>
</dbReference>
<dbReference type="EMBL" id="JACJVO010000012">
    <property type="protein sequence ID" value="MBB6731387.1"/>
    <property type="molecule type" value="Genomic_DNA"/>
</dbReference>
<dbReference type="Proteomes" id="UP000564644">
    <property type="component" value="Unassembled WGS sequence"/>
</dbReference>
<feature type="compositionally biased region" description="Basic and acidic residues" evidence="14">
    <location>
        <begin position="366"/>
        <end position="377"/>
    </location>
</feature>
<dbReference type="InterPro" id="IPR027492">
    <property type="entry name" value="RNA_MTrfase_RlmN"/>
</dbReference>
<dbReference type="SFLD" id="SFLDG01062">
    <property type="entry name" value="methyltransferase_(Class_A)"/>
    <property type="match status" value="1"/>
</dbReference>
<feature type="domain" description="Radical SAM core" evidence="15">
    <location>
        <begin position="98"/>
        <end position="331"/>
    </location>
</feature>
<comment type="similarity">
    <text evidence="13">Belongs to the radical SAM superfamily. RlmN family.</text>
</comment>
<keyword evidence="6 13" id="KW-0808">Transferase</keyword>
<dbReference type="InterPro" id="IPR006638">
    <property type="entry name" value="Elp3/MiaA/NifB-like_rSAM"/>
</dbReference>
<evidence type="ECO:0000313" key="16">
    <source>
        <dbReference type="EMBL" id="MBB6731387.1"/>
    </source>
</evidence>
<proteinExistence type="inferred from homology"/>
<dbReference type="RefSeq" id="WP_185129063.1">
    <property type="nucleotide sequence ID" value="NZ_JACJVO010000012.1"/>
</dbReference>
<dbReference type="PIRSF" id="PIRSF006004">
    <property type="entry name" value="CHP00048"/>
    <property type="match status" value="1"/>
</dbReference>
<evidence type="ECO:0000256" key="10">
    <source>
        <dbReference type="ARBA" id="ARBA00023004"/>
    </source>
</evidence>
<dbReference type="NCBIfam" id="TIGR00048">
    <property type="entry name" value="rRNA_mod_RlmN"/>
    <property type="match status" value="1"/>
</dbReference>
<evidence type="ECO:0000259" key="15">
    <source>
        <dbReference type="PROSITE" id="PS51918"/>
    </source>
</evidence>
<feature type="binding site" evidence="13">
    <location>
        <position position="196"/>
    </location>
    <ligand>
        <name>S-adenosyl-L-methionine</name>
        <dbReference type="ChEBI" id="CHEBI:59789"/>
    </ligand>
</feature>
<dbReference type="InterPro" id="IPR040072">
    <property type="entry name" value="Methyltransferase_A"/>
</dbReference>
<comment type="miscellaneous">
    <text evidence="13">Reaction proceeds by a ping-pong mechanism involving intermediate methylation of a conserved cysteine residue.</text>
</comment>
<comment type="catalytic activity">
    <reaction evidence="13">
        <text>adenosine(2503) in 23S rRNA + 2 reduced [2Fe-2S]-[ferredoxin] + 2 S-adenosyl-L-methionine = 2-methyladenosine(2503) in 23S rRNA + 5'-deoxyadenosine + L-methionine + 2 oxidized [2Fe-2S]-[ferredoxin] + S-adenosyl-L-homocysteine</text>
        <dbReference type="Rhea" id="RHEA:42916"/>
        <dbReference type="Rhea" id="RHEA-COMP:10000"/>
        <dbReference type="Rhea" id="RHEA-COMP:10001"/>
        <dbReference type="Rhea" id="RHEA-COMP:10152"/>
        <dbReference type="Rhea" id="RHEA-COMP:10282"/>
        <dbReference type="ChEBI" id="CHEBI:17319"/>
        <dbReference type="ChEBI" id="CHEBI:33737"/>
        <dbReference type="ChEBI" id="CHEBI:33738"/>
        <dbReference type="ChEBI" id="CHEBI:57844"/>
        <dbReference type="ChEBI" id="CHEBI:57856"/>
        <dbReference type="ChEBI" id="CHEBI:59789"/>
        <dbReference type="ChEBI" id="CHEBI:74411"/>
        <dbReference type="ChEBI" id="CHEBI:74497"/>
        <dbReference type="EC" id="2.1.1.192"/>
    </reaction>
</comment>
<feature type="disulfide bond" description="(transient)" evidence="13">
    <location>
        <begin position="105"/>
        <end position="342"/>
    </location>
</feature>
<feature type="binding site" evidence="13">
    <location>
        <position position="116"/>
    </location>
    <ligand>
        <name>[4Fe-4S] cluster</name>
        <dbReference type="ChEBI" id="CHEBI:49883"/>
        <note>4Fe-4S-S-AdoMet</note>
    </ligand>
</feature>
<keyword evidence="11 13" id="KW-0411">Iron-sulfur</keyword>
<dbReference type="SMART" id="SM00729">
    <property type="entry name" value="Elp3"/>
    <property type="match status" value="1"/>
</dbReference>
<evidence type="ECO:0000256" key="8">
    <source>
        <dbReference type="ARBA" id="ARBA00022694"/>
    </source>
</evidence>
<feature type="binding site" evidence="13">
    <location>
        <position position="119"/>
    </location>
    <ligand>
        <name>[4Fe-4S] cluster</name>
        <dbReference type="ChEBI" id="CHEBI:49883"/>
        <note>4Fe-4S-S-AdoMet</note>
    </ligand>
</feature>
<dbReference type="AlphaFoldDB" id="A0A7X0SK07"/>
<dbReference type="PROSITE" id="PS51918">
    <property type="entry name" value="RADICAL_SAM"/>
    <property type="match status" value="1"/>
</dbReference>
<evidence type="ECO:0000256" key="14">
    <source>
        <dbReference type="SAM" id="MobiDB-lite"/>
    </source>
</evidence>
<dbReference type="InterPro" id="IPR004383">
    <property type="entry name" value="rRNA_lsu_MTrfase_RlmN/Cfr"/>
</dbReference>
<keyword evidence="8 13" id="KW-0819">tRNA processing</keyword>
<feature type="binding site" evidence="13">
    <location>
        <begin position="219"/>
        <end position="221"/>
    </location>
    <ligand>
        <name>S-adenosyl-L-methionine</name>
        <dbReference type="ChEBI" id="CHEBI:59789"/>
    </ligand>
</feature>
<dbReference type="GO" id="GO:0051539">
    <property type="term" value="F:4 iron, 4 sulfur cluster binding"/>
    <property type="evidence" value="ECO:0007669"/>
    <property type="project" value="UniProtKB-UniRule"/>
</dbReference>
<dbReference type="GO" id="GO:0005737">
    <property type="term" value="C:cytoplasm"/>
    <property type="evidence" value="ECO:0007669"/>
    <property type="project" value="UniProtKB-SubCell"/>
</dbReference>
<dbReference type="InterPro" id="IPR007197">
    <property type="entry name" value="rSAM"/>
</dbReference>
<evidence type="ECO:0000256" key="4">
    <source>
        <dbReference type="ARBA" id="ARBA00022552"/>
    </source>
</evidence>
<keyword evidence="12 13" id="KW-1015">Disulfide bond</keyword>
<dbReference type="SFLD" id="SFLDF00275">
    <property type="entry name" value="adenosine_C2_methyltransferase"/>
    <property type="match status" value="1"/>
</dbReference>
<evidence type="ECO:0000256" key="12">
    <source>
        <dbReference type="ARBA" id="ARBA00023157"/>
    </source>
</evidence>
<evidence type="ECO:0000256" key="3">
    <source>
        <dbReference type="ARBA" id="ARBA00022490"/>
    </source>
</evidence>
<comment type="catalytic activity">
    <reaction evidence="13">
        <text>adenosine(37) in tRNA + 2 reduced [2Fe-2S]-[ferredoxin] + 2 S-adenosyl-L-methionine = 2-methyladenosine(37) in tRNA + 5'-deoxyadenosine + L-methionine + 2 oxidized [2Fe-2S]-[ferredoxin] + S-adenosyl-L-homocysteine</text>
        <dbReference type="Rhea" id="RHEA:43332"/>
        <dbReference type="Rhea" id="RHEA-COMP:10000"/>
        <dbReference type="Rhea" id="RHEA-COMP:10001"/>
        <dbReference type="Rhea" id="RHEA-COMP:10162"/>
        <dbReference type="Rhea" id="RHEA-COMP:10485"/>
        <dbReference type="ChEBI" id="CHEBI:17319"/>
        <dbReference type="ChEBI" id="CHEBI:33737"/>
        <dbReference type="ChEBI" id="CHEBI:33738"/>
        <dbReference type="ChEBI" id="CHEBI:57844"/>
        <dbReference type="ChEBI" id="CHEBI:57856"/>
        <dbReference type="ChEBI" id="CHEBI:59789"/>
        <dbReference type="ChEBI" id="CHEBI:74411"/>
        <dbReference type="ChEBI" id="CHEBI:74497"/>
        <dbReference type="EC" id="2.1.1.192"/>
    </reaction>
</comment>
<dbReference type="GO" id="GO:0070040">
    <property type="term" value="F:rRNA (adenine(2503)-C2-)-methyltransferase activity"/>
    <property type="evidence" value="ECO:0007669"/>
    <property type="project" value="UniProtKB-UniRule"/>
</dbReference>
<dbReference type="GO" id="GO:0046872">
    <property type="term" value="F:metal ion binding"/>
    <property type="evidence" value="ECO:0007669"/>
    <property type="project" value="UniProtKB-KW"/>
</dbReference>
<feature type="active site" description="S-methylcysteine intermediate" evidence="13">
    <location>
        <position position="342"/>
    </location>
</feature>
<reference evidence="16 17" key="1">
    <citation type="submission" date="2020-08" db="EMBL/GenBank/DDBJ databases">
        <title>Cohnella phylogeny.</title>
        <authorList>
            <person name="Dunlap C."/>
        </authorList>
    </citation>
    <scope>NUCLEOTIDE SEQUENCE [LARGE SCALE GENOMIC DNA]</scope>
    <source>
        <strain evidence="16 17">CBP 2801</strain>
    </source>
</reference>
<dbReference type="Gene3D" id="1.10.150.530">
    <property type="match status" value="1"/>
</dbReference>
<evidence type="ECO:0000256" key="1">
    <source>
        <dbReference type="ARBA" id="ARBA00004496"/>
    </source>
</evidence>
<dbReference type="GO" id="GO:0002935">
    <property type="term" value="F:tRNA (adenine(37)-C2)-methyltransferase activity"/>
    <property type="evidence" value="ECO:0007669"/>
    <property type="project" value="UniProtKB-UniRule"/>
</dbReference>
<keyword evidence="2 13" id="KW-0004">4Fe-4S</keyword>
<keyword evidence="4 13" id="KW-0698">rRNA processing</keyword>
<dbReference type="GO" id="GO:0070475">
    <property type="term" value="P:rRNA base methylation"/>
    <property type="evidence" value="ECO:0007669"/>
    <property type="project" value="UniProtKB-UniRule"/>
</dbReference>
<dbReference type="CDD" id="cd01335">
    <property type="entry name" value="Radical_SAM"/>
    <property type="match status" value="1"/>
</dbReference>
<dbReference type="PANTHER" id="PTHR30544:SF5">
    <property type="entry name" value="RADICAL SAM CORE DOMAIN-CONTAINING PROTEIN"/>
    <property type="match status" value="1"/>
</dbReference>
<protein>
    <recommendedName>
        <fullName evidence="13">Probable dual-specificity RNA methyltransferase RlmN</fullName>
        <ecNumber evidence="13">2.1.1.192</ecNumber>
    </recommendedName>
    <alternativeName>
        <fullName evidence="13">23S rRNA (adenine(2503)-C(2))-methyltransferase</fullName>
    </alternativeName>
    <alternativeName>
        <fullName evidence="13">23S rRNA m2A2503 methyltransferase</fullName>
    </alternativeName>
    <alternativeName>
        <fullName evidence="13">Ribosomal RNA large subunit methyltransferase N</fullName>
    </alternativeName>
    <alternativeName>
        <fullName evidence="13">tRNA (adenine(37)-C(2))-methyltransferase</fullName>
    </alternativeName>
    <alternativeName>
        <fullName evidence="13">tRNA m2A37 methyltransferase</fullName>
    </alternativeName>
</protein>
<evidence type="ECO:0000256" key="13">
    <source>
        <dbReference type="HAMAP-Rule" id="MF_01849"/>
    </source>
</evidence>
<sequence>MNKESVYGRKLEDLAAWLAERGHKKSRTLKVWDYLYRNRTADFQEMTDAHPEAVRLLAEQYTTTTMTEHTRQESSDGTVKFLFRLADGNLIETVLMRHPFGLSVCVTTQVGCNIGCSFCASGLLAKSRDLSAGEIVEQVMQVQFYLDRAGQGERVTHIVVMGIGEPFDNYANVMDFLRVVLDPKGLAIGPRHITVSTSGLAGKIREFADSGLNVNLAVSLHAPNDELRTRVMKINKAIPIAQVMDAMDYFLERTNRRITVEYILLRDVNDRLEHARELAELIGRMKRPMVNVNLIPYNPVDEHSQYQRSEPETVRAFFDALKKSGIRCSTRVEHGADIDAACGQLRSKQISGGGRRTSDGPASGGRHGELSDADQCRRSARQANE</sequence>
<dbReference type="SFLD" id="SFLDS00029">
    <property type="entry name" value="Radical_SAM"/>
    <property type="match status" value="1"/>
</dbReference>
<evidence type="ECO:0000256" key="5">
    <source>
        <dbReference type="ARBA" id="ARBA00022603"/>
    </source>
</evidence>
<keyword evidence="17" id="KW-1185">Reference proteome</keyword>
<evidence type="ECO:0000256" key="9">
    <source>
        <dbReference type="ARBA" id="ARBA00022723"/>
    </source>
</evidence>
<comment type="function">
    <text evidence="13">Specifically methylates position 2 of adenine 2503 in 23S rRNA and position 2 of adenine 37 in tRNAs.</text>
</comment>
<dbReference type="GO" id="GO:0030488">
    <property type="term" value="P:tRNA methylation"/>
    <property type="evidence" value="ECO:0007669"/>
    <property type="project" value="UniProtKB-UniRule"/>
</dbReference>
<evidence type="ECO:0000256" key="7">
    <source>
        <dbReference type="ARBA" id="ARBA00022691"/>
    </source>
</evidence>
<feature type="region of interest" description="Disordered" evidence="14">
    <location>
        <begin position="348"/>
        <end position="385"/>
    </location>
</feature>
<dbReference type="GO" id="GO:0019843">
    <property type="term" value="F:rRNA binding"/>
    <property type="evidence" value="ECO:0007669"/>
    <property type="project" value="UniProtKB-UniRule"/>
</dbReference>
<evidence type="ECO:0000256" key="11">
    <source>
        <dbReference type="ARBA" id="ARBA00023014"/>
    </source>
</evidence>
<comment type="cofactor">
    <cofactor evidence="13">
        <name>[4Fe-4S] cluster</name>
        <dbReference type="ChEBI" id="CHEBI:49883"/>
    </cofactor>
    <text evidence="13">Binds 1 [4Fe-4S] cluster. The cluster is coordinated with 3 cysteines and an exchangeable S-adenosyl-L-methionine.</text>
</comment>
<keyword evidence="7 13" id="KW-0949">S-adenosyl-L-methionine</keyword>
<dbReference type="EC" id="2.1.1.192" evidence="13"/>
<comment type="caution">
    <text evidence="16">The sequence shown here is derived from an EMBL/GenBank/DDBJ whole genome shotgun (WGS) entry which is preliminary data.</text>
</comment>
<feature type="binding site" evidence="13">
    <location>
        <begin position="164"/>
        <end position="165"/>
    </location>
    <ligand>
        <name>S-adenosyl-L-methionine</name>
        <dbReference type="ChEBI" id="CHEBI:59789"/>
    </ligand>
</feature>
<dbReference type="GO" id="GO:0000049">
    <property type="term" value="F:tRNA binding"/>
    <property type="evidence" value="ECO:0007669"/>
    <property type="project" value="UniProtKB-UniRule"/>
</dbReference>
<comment type="subcellular location">
    <subcellularLocation>
        <location evidence="1 13">Cytoplasm</location>
    </subcellularLocation>
</comment>
<gene>
    <name evidence="13 16" type="primary">rlmN</name>
    <name evidence="16" type="ORF">H7C18_10765</name>
</gene>
<organism evidence="16 17">
    <name type="scientific">Cohnella zeiphila</name>
    <dbReference type="NCBI Taxonomy" id="2761120"/>
    <lineage>
        <taxon>Bacteria</taxon>
        <taxon>Bacillati</taxon>
        <taxon>Bacillota</taxon>
        <taxon>Bacilli</taxon>
        <taxon>Bacillales</taxon>
        <taxon>Paenibacillaceae</taxon>
        <taxon>Cohnella</taxon>
    </lineage>
</organism>
<keyword evidence="10 13" id="KW-0408">Iron</keyword>
<keyword evidence="5 13" id="KW-0489">Methyltransferase</keyword>
<dbReference type="InterPro" id="IPR058240">
    <property type="entry name" value="rSAM_sf"/>
</dbReference>
<dbReference type="HAMAP" id="MF_01849">
    <property type="entry name" value="RNA_methyltr_RlmN"/>
    <property type="match status" value="1"/>
</dbReference>
<dbReference type="Pfam" id="PF04055">
    <property type="entry name" value="Radical_SAM"/>
    <property type="match status" value="1"/>
</dbReference>